<dbReference type="SUPFAM" id="SSF57850">
    <property type="entry name" value="RING/U-box"/>
    <property type="match status" value="1"/>
</dbReference>
<dbReference type="GO" id="GO:0004842">
    <property type="term" value="F:ubiquitin-protein transferase activity"/>
    <property type="evidence" value="ECO:0007669"/>
    <property type="project" value="InterPro"/>
</dbReference>
<evidence type="ECO:0000313" key="3">
    <source>
        <dbReference type="EMBL" id="ORC90135.1"/>
    </source>
</evidence>
<sequence length="624" mass="69120">MSRGSTVQELAERVGQPALLTEEELTAWTQASDVSRAGAFYGSDVEAARRCVHLIADVLVTKYLNNPDHAAVPVDNKSRVCLVLGNFALYKPVRDCIFGVLDKLEKVFEESITEDGLLPFRPDLGRMTEHVSVLLVRITGYKLKAANVLEFTDGNTQFSVQLMLAILLKEPPYEMALRCNCISIILGFTQPQAFFDSSKGMEETSCREFTEKINFMLTLMLRLKAVQVLSDVLMEQMEGVEVVPPLLHVATCNSMRCIMNIFRFASTHTTQWRQHVLLSTTLLDHPVMNYLLLQCASLQKMLEGAKPSINVEMVRGMSLGYKFGSFCTFRVDRYARELRPFSLSLHNMLQLSIRPVMHDTVMSTAIMRLYVDMFHFMANIDALGGEEGLPVEDIPAELRSDSLRASVEMFLQREVAPGGLSCVQAWHNALKTVEPDTLVERNSATFALLQKIFNELEAQLLAQQPAAASTPSAPPTTTTTTTSGGASGSDGGKKRFLAEAPPLRMRPQETKVSIEDAAARVESTKPIAVVHREDITGVDPMLLCALTGNVMKNPVMCPCGHTFEHEAILAWLQQSGSICPITGKPLTASALKPNKDVAAMIMKKVIEQSMRGYNQENEADLYDF</sequence>
<feature type="compositionally biased region" description="Low complexity" evidence="1">
    <location>
        <begin position="465"/>
        <end position="484"/>
    </location>
</feature>
<gene>
    <name evidence="3" type="ORF">TM35_000091850</name>
</gene>
<dbReference type="Pfam" id="PF04564">
    <property type="entry name" value="U-box"/>
    <property type="match status" value="1"/>
</dbReference>
<proteinExistence type="predicted"/>
<organism evidence="3 4">
    <name type="scientific">Trypanosoma theileri</name>
    <dbReference type="NCBI Taxonomy" id="67003"/>
    <lineage>
        <taxon>Eukaryota</taxon>
        <taxon>Discoba</taxon>
        <taxon>Euglenozoa</taxon>
        <taxon>Kinetoplastea</taxon>
        <taxon>Metakinetoplastina</taxon>
        <taxon>Trypanosomatida</taxon>
        <taxon>Trypanosomatidae</taxon>
        <taxon>Trypanosoma</taxon>
    </lineage>
</organism>
<dbReference type="RefSeq" id="XP_028884201.1">
    <property type="nucleotide sequence ID" value="XM_029024424.1"/>
</dbReference>
<evidence type="ECO:0000259" key="2">
    <source>
        <dbReference type="PROSITE" id="PS51698"/>
    </source>
</evidence>
<feature type="region of interest" description="Disordered" evidence="1">
    <location>
        <begin position="464"/>
        <end position="501"/>
    </location>
</feature>
<dbReference type="OrthoDB" id="424220at2759"/>
<comment type="caution">
    <text evidence="3">The sequence shown here is derived from an EMBL/GenBank/DDBJ whole genome shotgun (WGS) entry which is preliminary data.</text>
</comment>
<keyword evidence="4" id="KW-1185">Reference proteome</keyword>
<dbReference type="PANTHER" id="PTHR46573">
    <property type="entry name" value="WD REPEAT, SAM AND U-BOX DOMAIN-CONTAINING PROTEIN 1"/>
    <property type="match status" value="1"/>
</dbReference>
<dbReference type="PANTHER" id="PTHR46573:SF1">
    <property type="entry name" value="WD REPEAT, SAM AND U-BOX DOMAIN-CONTAINING PROTEIN 1"/>
    <property type="match status" value="1"/>
</dbReference>
<dbReference type="SMART" id="SM00504">
    <property type="entry name" value="Ubox"/>
    <property type="match status" value="1"/>
</dbReference>
<name>A0A1X0NZM7_9TRYP</name>
<feature type="domain" description="U-box" evidence="2">
    <location>
        <begin position="537"/>
        <end position="620"/>
    </location>
</feature>
<dbReference type="STRING" id="67003.A0A1X0NZM7"/>
<dbReference type="CDD" id="cd16664">
    <property type="entry name" value="RING-Ubox_PUB"/>
    <property type="match status" value="1"/>
</dbReference>
<reference evidence="3 4" key="1">
    <citation type="submission" date="2017-03" db="EMBL/GenBank/DDBJ databases">
        <title>An alternative strategy for trypanosome survival in the mammalian bloodstream revealed through genome and transcriptome analysis of the ubiquitous bovine parasite Trypanosoma (Megatrypanum) theileri.</title>
        <authorList>
            <person name="Kelly S."/>
            <person name="Ivens A."/>
            <person name="Mott A."/>
            <person name="O'Neill E."/>
            <person name="Emms D."/>
            <person name="Macleod O."/>
            <person name="Voorheis P."/>
            <person name="Matthews J."/>
            <person name="Matthews K."/>
            <person name="Carrington M."/>
        </authorList>
    </citation>
    <scope>NUCLEOTIDE SEQUENCE [LARGE SCALE GENOMIC DNA]</scope>
    <source>
        <strain evidence="3">Edinburgh</strain>
    </source>
</reference>
<dbReference type="InterPro" id="IPR003613">
    <property type="entry name" value="Ubox_domain"/>
</dbReference>
<dbReference type="PROSITE" id="PS51698">
    <property type="entry name" value="U_BOX"/>
    <property type="match status" value="1"/>
</dbReference>
<dbReference type="VEuPathDB" id="TriTrypDB:TM35_000091850"/>
<dbReference type="EMBL" id="NBCO01000009">
    <property type="protein sequence ID" value="ORC90135.1"/>
    <property type="molecule type" value="Genomic_DNA"/>
</dbReference>
<dbReference type="AlphaFoldDB" id="A0A1X0NZM7"/>
<dbReference type="InterPro" id="IPR045210">
    <property type="entry name" value="RING-Ubox_PUB"/>
</dbReference>
<dbReference type="Proteomes" id="UP000192257">
    <property type="component" value="Unassembled WGS sequence"/>
</dbReference>
<accession>A0A1X0NZM7</accession>
<protein>
    <submittedName>
        <fullName evidence="3">Putative U-box domain protein</fullName>
    </submittedName>
</protein>
<evidence type="ECO:0000313" key="4">
    <source>
        <dbReference type="Proteomes" id="UP000192257"/>
    </source>
</evidence>
<dbReference type="Gene3D" id="3.30.40.10">
    <property type="entry name" value="Zinc/RING finger domain, C3HC4 (zinc finger)"/>
    <property type="match status" value="1"/>
</dbReference>
<dbReference type="GeneID" id="39984204"/>
<dbReference type="InterPro" id="IPR052085">
    <property type="entry name" value="WD-SAM-U-box"/>
</dbReference>
<dbReference type="InterPro" id="IPR013083">
    <property type="entry name" value="Znf_RING/FYVE/PHD"/>
</dbReference>
<dbReference type="GO" id="GO:0016567">
    <property type="term" value="P:protein ubiquitination"/>
    <property type="evidence" value="ECO:0007669"/>
    <property type="project" value="InterPro"/>
</dbReference>
<evidence type="ECO:0000256" key="1">
    <source>
        <dbReference type="SAM" id="MobiDB-lite"/>
    </source>
</evidence>